<keyword evidence="2" id="KW-1185">Reference proteome</keyword>
<name>A0ABV7ZJ39_9HELI</name>
<reference evidence="2" key="1">
    <citation type="journal article" date="2019" name="Int. J. Syst. Evol. Microbiol.">
        <title>The Global Catalogue of Microorganisms (GCM) 10K type strain sequencing project: providing services to taxonomists for standard genome sequencing and annotation.</title>
        <authorList>
            <consortium name="The Broad Institute Genomics Platform"/>
            <consortium name="The Broad Institute Genome Sequencing Center for Infectious Disease"/>
            <person name="Wu L."/>
            <person name="Ma J."/>
        </authorList>
    </citation>
    <scope>NUCLEOTIDE SEQUENCE [LARGE SCALE GENOMIC DNA]</scope>
    <source>
        <strain evidence="2">CCUG 53816</strain>
    </source>
</reference>
<dbReference type="RefSeq" id="WP_382262727.1">
    <property type="nucleotide sequence ID" value="NZ_JBHRZO010000047.1"/>
</dbReference>
<gene>
    <name evidence="1" type="ORF">ACFOPX_06575</name>
</gene>
<protein>
    <submittedName>
        <fullName evidence="1">Uncharacterized protein</fullName>
    </submittedName>
</protein>
<comment type="caution">
    <text evidence="1">The sequence shown here is derived from an EMBL/GenBank/DDBJ whole genome shotgun (WGS) entry which is preliminary data.</text>
</comment>
<sequence length="41" mass="4735">MLDFQDLLLAFKNDLNASKPSTMEFEQYHCSLSQNCMHANV</sequence>
<dbReference type="Proteomes" id="UP001595783">
    <property type="component" value="Unassembled WGS sequence"/>
</dbReference>
<accession>A0ABV7ZJ39</accession>
<evidence type="ECO:0000313" key="2">
    <source>
        <dbReference type="Proteomes" id="UP001595783"/>
    </source>
</evidence>
<proteinExistence type="predicted"/>
<dbReference type="EMBL" id="JBHRZO010000047">
    <property type="protein sequence ID" value="MFC3848185.1"/>
    <property type="molecule type" value="Genomic_DNA"/>
</dbReference>
<organism evidence="1 2">
    <name type="scientific">Helicobacter baculiformis</name>
    <dbReference type="NCBI Taxonomy" id="427351"/>
    <lineage>
        <taxon>Bacteria</taxon>
        <taxon>Pseudomonadati</taxon>
        <taxon>Campylobacterota</taxon>
        <taxon>Epsilonproteobacteria</taxon>
        <taxon>Campylobacterales</taxon>
        <taxon>Helicobacteraceae</taxon>
        <taxon>Helicobacter</taxon>
    </lineage>
</organism>
<evidence type="ECO:0000313" key="1">
    <source>
        <dbReference type="EMBL" id="MFC3848185.1"/>
    </source>
</evidence>